<dbReference type="PANTHER" id="PTHR30246">
    <property type="entry name" value="2-KETO-3-DEOXY-6-PHOSPHOGLUCONATE ALDOLASE"/>
    <property type="match status" value="1"/>
</dbReference>
<evidence type="ECO:0000256" key="4">
    <source>
        <dbReference type="ARBA" id="ARBA00023239"/>
    </source>
</evidence>
<dbReference type="InterPro" id="IPR000887">
    <property type="entry name" value="Aldlse_KDPG_KHG"/>
</dbReference>
<dbReference type="SUPFAM" id="SSF51569">
    <property type="entry name" value="Aldolase"/>
    <property type="match status" value="1"/>
</dbReference>
<reference evidence="6 7" key="1">
    <citation type="submission" date="2016-08" db="EMBL/GenBank/DDBJ databases">
        <title>Hymenobacter coccineus sp. nov., Hymenobacter lapidarius sp. nov. and Hymenobacter glacialis sp. nov., isolated from Antarctic soil.</title>
        <authorList>
            <person name="Sedlacek I."/>
            <person name="Kralova S."/>
            <person name="Kyrova K."/>
            <person name="Maslanova I."/>
            <person name="Stankova E."/>
            <person name="Vrbovska V."/>
            <person name="Nemec M."/>
            <person name="Bartak M."/>
            <person name="Svec P."/>
            <person name="Busse H.-J."/>
            <person name="Pantucek R."/>
        </authorList>
    </citation>
    <scope>NUCLEOTIDE SEQUENCE [LARGE SCALE GENOMIC DNA]</scope>
    <source>
        <strain evidence="6 7">CCM 8643</strain>
    </source>
</reference>
<dbReference type="Gene3D" id="3.20.20.70">
    <property type="entry name" value="Aldolase class I"/>
    <property type="match status" value="1"/>
</dbReference>
<dbReference type="EMBL" id="MDZB01000093">
    <property type="protein sequence ID" value="OGX87034.1"/>
    <property type="molecule type" value="Genomic_DNA"/>
</dbReference>
<dbReference type="OrthoDB" id="9802667at2"/>
<comment type="caution">
    <text evidence="6">The sequence shown here is derived from an EMBL/GenBank/DDBJ whole genome shotgun (WGS) entry which is preliminary data.</text>
</comment>
<dbReference type="RefSeq" id="WP_070726642.1">
    <property type="nucleotide sequence ID" value="NZ_MDZB01000093.1"/>
</dbReference>
<evidence type="ECO:0000313" key="7">
    <source>
        <dbReference type="Proteomes" id="UP000176294"/>
    </source>
</evidence>
<organism evidence="6 7">
    <name type="scientific">Hymenobacter lapidarius</name>
    <dbReference type="NCBI Taxonomy" id="1908237"/>
    <lineage>
        <taxon>Bacteria</taxon>
        <taxon>Pseudomonadati</taxon>
        <taxon>Bacteroidota</taxon>
        <taxon>Cytophagia</taxon>
        <taxon>Cytophagales</taxon>
        <taxon>Hymenobacteraceae</taxon>
        <taxon>Hymenobacter</taxon>
    </lineage>
</organism>
<evidence type="ECO:0000256" key="5">
    <source>
        <dbReference type="ARBA" id="ARBA00023277"/>
    </source>
</evidence>
<dbReference type="STRING" id="1908237.BEN47_12010"/>
<evidence type="ECO:0000313" key="6">
    <source>
        <dbReference type="EMBL" id="OGX87034.1"/>
    </source>
</evidence>
<dbReference type="Pfam" id="PF01081">
    <property type="entry name" value="Aldolase"/>
    <property type="match status" value="1"/>
</dbReference>
<keyword evidence="5" id="KW-0119">Carbohydrate metabolism</keyword>
<evidence type="ECO:0000256" key="1">
    <source>
        <dbReference type="ARBA" id="ARBA00004761"/>
    </source>
</evidence>
<proteinExistence type="inferred from homology"/>
<protein>
    <submittedName>
        <fullName evidence="6">Bifunctional 4-hydroxy-2-oxoglutarate aldolase/2-dehydro-3-deoxy-phosphogluconate aldolase</fullName>
    </submittedName>
</protein>
<name>A0A1G1T879_9BACT</name>
<comment type="subunit">
    <text evidence="3">Homotrimer.</text>
</comment>
<sequence length="225" mass="23372">MLVAPKNTAVSQAAATLAQVLAVPLVPVFNHADAAHARQILGACYAGGIRAFEFTNRGDNALAVFRELHCFAQQHCPGLQLGIGTIYTAAEAEDFLAAGAAFVVQPVTTAAVAAVCQRHDVLWVPGALTPNEVYHATELGAPLVKLFPGSAVGPDYLRALRGPLPKVKIMVTGGVEPTAASLGEWLGAGANCLGLGSQLFKQVTDSQALATRVAELLAFAQTHKP</sequence>
<dbReference type="CDD" id="cd00452">
    <property type="entry name" value="KDPG_aldolase"/>
    <property type="match status" value="1"/>
</dbReference>
<accession>A0A1G1T879</accession>
<keyword evidence="7" id="KW-1185">Reference proteome</keyword>
<comment type="similarity">
    <text evidence="2">Belongs to the KHG/KDPG aldolase family.</text>
</comment>
<dbReference type="PANTHER" id="PTHR30246:SF1">
    <property type="entry name" value="2-DEHYDRO-3-DEOXY-6-PHOSPHOGALACTONATE ALDOLASE-RELATED"/>
    <property type="match status" value="1"/>
</dbReference>
<dbReference type="InterPro" id="IPR013785">
    <property type="entry name" value="Aldolase_TIM"/>
</dbReference>
<dbReference type="AlphaFoldDB" id="A0A1G1T879"/>
<comment type="pathway">
    <text evidence="1">Carbohydrate acid metabolism.</text>
</comment>
<evidence type="ECO:0000256" key="2">
    <source>
        <dbReference type="ARBA" id="ARBA00006906"/>
    </source>
</evidence>
<evidence type="ECO:0000256" key="3">
    <source>
        <dbReference type="ARBA" id="ARBA00011233"/>
    </source>
</evidence>
<dbReference type="GO" id="GO:0016829">
    <property type="term" value="F:lyase activity"/>
    <property type="evidence" value="ECO:0007669"/>
    <property type="project" value="UniProtKB-KW"/>
</dbReference>
<keyword evidence="4" id="KW-0456">Lyase</keyword>
<gene>
    <name evidence="6" type="ORF">BEN47_12010</name>
</gene>
<dbReference type="Proteomes" id="UP000176294">
    <property type="component" value="Unassembled WGS sequence"/>
</dbReference>